<comment type="similarity">
    <text evidence="1">Belongs to the MscS (TC 1.A.23) family.</text>
</comment>
<comment type="caution">
    <text evidence="1">Lacks conserved residue(s) required for the propagation of feature annotation.</text>
</comment>
<evidence type="ECO:0000313" key="4">
    <source>
        <dbReference type="Proteomes" id="UP000009282"/>
    </source>
</evidence>
<keyword evidence="1" id="KW-0407">Ion channel</keyword>
<dbReference type="GO" id="GO:0008381">
    <property type="term" value="F:mechanosensitive monoatomic ion channel activity"/>
    <property type="evidence" value="ECO:0007669"/>
    <property type="project" value="InterPro"/>
</dbReference>
<dbReference type="SUPFAM" id="SSF50182">
    <property type="entry name" value="Sm-like ribonucleoproteins"/>
    <property type="match status" value="1"/>
</dbReference>
<feature type="transmembrane region" description="Helical" evidence="1">
    <location>
        <begin position="60"/>
        <end position="81"/>
    </location>
</feature>
<evidence type="ECO:0000259" key="2">
    <source>
        <dbReference type="Pfam" id="PF00924"/>
    </source>
</evidence>
<accession>G4QFH7</accession>
<comment type="subunit">
    <text evidence="1">Homoheptamer.</text>
</comment>
<keyword evidence="1" id="KW-0812">Transmembrane</keyword>
<dbReference type="Pfam" id="PF00924">
    <property type="entry name" value="MS_channel_2nd"/>
    <property type="match status" value="1"/>
</dbReference>
<gene>
    <name evidence="3" type="ordered locus">GNIT_0448</name>
</gene>
<dbReference type="GO" id="GO:0005886">
    <property type="term" value="C:plasma membrane"/>
    <property type="evidence" value="ECO:0007669"/>
    <property type="project" value="UniProtKB-SubCell"/>
</dbReference>
<evidence type="ECO:0000256" key="1">
    <source>
        <dbReference type="RuleBase" id="RU369025"/>
    </source>
</evidence>
<dbReference type="EMBL" id="CP003060">
    <property type="protein sequence ID" value="AEP28602.1"/>
    <property type="molecule type" value="Genomic_DNA"/>
</dbReference>
<keyword evidence="1" id="KW-0997">Cell inner membrane</keyword>
<proteinExistence type="inferred from homology"/>
<comment type="function">
    <text evidence="1">Mechanosensitive channel that participates in the regulation of osmotic pressure changes within the cell, opening in response to stretch forces in the membrane lipid bilayer, without the need for other proteins. Contributes to normal resistance to hypoosmotic shock. Forms an ion channel of 1.0 nanosiemens conductance with a slight preference for anions.</text>
</comment>
<dbReference type="HOGENOM" id="CLU_098917_2_0_6"/>
<dbReference type="eggNOG" id="COG0668">
    <property type="taxonomic scope" value="Bacteria"/>
</dbReference>
<organism evidence="3 4">
    <name type="scientific">Glaciecola nitratireducens (strain JCM 12485 / KCTC 12276 / FR1064)</name>
    <dbReference type="NCBI Taxonomy" id="1085623"/>
    <lineage>
        <taxon>Bacteria</taxon>
        <taxon>Pseudomonadati</taxon>
        <taxon>Pseudomonadota</taxon>
        <taxon>Gammaproteobacteria</taxon>
        <taxon>Alteromonadales</taxon>
        <taxon>Alteromonadaceae</taxon>
        <taxon>Brumicola</taxon>
    </lineage>
</organism>
<keyword evidence="1" id="KW-0472">Membrane</keyword>
<dbReference type="Proteomes" id="UP000009282">
    <property type="component" value="Chromosome"/>
</dbReference>
<keyword evidence="1" id="KW-0813">Transport</keyword>
<keyword evidence="1" id="KW-1133">Transmembrane helix</keyword>
<dbReference type="PANTHER" id="PTHR30221:SF8">
    <property type="entry name" value="SMALL-CONDUCTANCE MECHANOSENSITIVE CHANNEL"/>
    <property type="match status" value="1"/>
</dbReference>
<sequence length="219" mass="24979">MSDLPIISNFITWMDKYYITLLWSGGVILLHIIIVKWTLPKIRKGVKISKLSEESALKAFNIMRIIIGTMTLAALFLVWGIDFSGLLLVSTSLITITGVALFANWSLLSNITAYFILLFQPSYSRGNFIRVFEGDNFVEGTIADVNLFNIKLITDEEEIIMYPNNLLLTRLTMLNPRRRLQGFGKLLPTVSLENYKDDILDDRANNEDLGRIKEEKANR</sequence>
<keyword evidence="4" id="KW-1185">Reference proteome</keyword>
<feature type="transmembrane region" description="Helical" evidence="1">
    <location>
        <begin position="93"/>
        <end position="119"/>
    </location>
</feature>
<feature type="domain" description="Mechanosensitive ion channel MscS" evidence="2">
    <location>
        <begin position="107"/>
        <end position="169"/>
    </location>
</feature>
<dbReference type="OrthoDB" id="5705501at2"/>
<dbReference type="KEGG" id="gni:GNIT_0448"/>
<evidence type="ECO:0000313" key="3">
    <source>
        <dbReference type="EMBL" id="AEP28602.1"/>
    </source>
</evidence>
<dbReference type="InterPro" id="IPR045275">
    <property type="entry name" value="MscS_archaea/bacteria_type"/>
</dbReference>
<dbReference type="RefSeq" id="WP_014107479.1">
    <property type="nucleotide sequence ID" value="NC_016041.1"/>
</dbReference>
<reference evidence="3 4" key="1">
    <citation type="journal article" date="2011" name="J. Bacteriol.">
        <title>Complete genome sequence of seawater bacterium Glaciecola nitratireducens FR1064T.</title>
        <authorList>
            <person name="Bian F."/>
            <person name="Qin Q.L."/>
            <person name="Xie B.B."/>
            <person name="Shu Y.L."/>
            <person name="Zhang X.Y."/>
            <person name="Yu Y."/>
            <person name="Chen B."/>
            <person name="Chen X.L."/>
            <person name="Zhou B.C."/>
            <person name="Zhang Y.Z."/>
        </authorList>
    </citation>
    <scope>NUCLEOTIDE SEQUENCE [LARGE SCALE GENOMIC DNA]</scope>
    <source>
        <strain evidence="4">JCM 12485 / KCTC 12276 / FR1064</strain>
    </source>
</reference>
<dbReference type="InterPro" id="IPR010920">
    <property type="entry name" value="LSM_dom_sf"/>
</dbReference>
<name>G4QFH7_GLANF</name>
<keyword evidence="1" id="KW-0406">Ion transport</keyword>
<dbReference type="STRING" id="1085623.GNIT_0448"/>
<dbReference type="InterPro" id="IPR006685">
    <property type="entry name" value="MscS_channel_2nd"/>
</dbReference>
<protein>
    <recommendedName>
        <fullName evidence="1">Small-conductance mechanosensitive channel</fullName>
    </recommendedName>
</protein>
<keyword evidence="1" id="KW-1003">Cell membrane</keyword>
<dbReference type="AlphaFoldDB" id="G4QFH7"/>
<comment type="subcellular location">
    <subcellularLocation>
        <location evidence="1">Cell inner membrane</location>
        <topology evidence="1">Multi-pass membrane protein</topology>
    </subcellularLocation>
</comment>
<feature type="transmembrane region" description="Helical" evidence="1">
    <location>
        <begin position="17"/>
        <end position="39"/>
    </location>
</feature>
<dbReference type="PANTHER" id="PTHR30221">
    <property type="entry name" value="SMALL-CONDUCTANCE MECHANOSENSITIVE CHANNEL"/>
    <property type="match status" value="1"/>
</dbReference>